<accession>A0A4Y7LBD2</accession>
<keyword evidence="8" id="KW-1185">Reference proteome</keyword>
<dbReference type="SUPFAM" id="SSF51110">
    <property type="entry name" value="alpha-D-mannose-specific plant lectins"/>
    <property type="match status" value="1"/>
</dbReference>
<dbReference type="InterPro" id="IPR051343">
    <property type="entry name" value="G-type_lectin_kinases/EP1-like"/>
</dbReference>
<dbReference type="PROSITE" id="PS50927">
    <property type="entry name" value="BULB_LECTIN"/>
    <property type="match status" value="1"/>
</dbReference>
<keyword evidence="4" id="KW-0812">Transmembrane</keyword>
<feature type="transmembrane region" description="Helical" evidence="4">
    <location>
        <begin position="425"/>
        <end position="454"/>
    </location>
</feature>
<gene>
    <name evidence="7" type="ORF">C5167_045104</name>
</gene>
<keyword evidence="3" id="KW-1015">Disulfide bond</keyword>
<dbReference type="SMART" id="SM00108">
    <property type="entry name" value="B_lectin"/>
    <property type="match status" value="1"/>
</dbReference>
<comment type="function">
    <text evidence="1">Involved in sporophytic self-incompatibility system (the inability of flowering plants to achieve self-fertilization).</text>
</comment>
<dbReference type="InterPro" id="IPR000858">
    <property type="entry name" value="S_locus_glycoprot_dom"/>
</dbReference>
<dbReference type="OrthoDB" id="590879at2759"/>
<dbReference type="Gramene" id="RZC82317">
    <property type="protein sequence ID" value="RZC82317"/>
    <property type="gene ID" value="C5167_045104"/>
</dbReference>
<evidence type="ECO:0000256" key="1">
    <source>
        <dbReference type="ARBA" id="ARBA00003061"/>
    </source>
</evidence>
<evidence type="ECO:0000259" key="6">
    <source>
        <dbReference type="PROSITE" id="PS50927"/>
    </source>
</evidence>
<name>A0A4Y7LBD2_PAPSO</name>
<protein>
    <recommendedName>
        <fullName evidence="6">Bulb-type lectin domain-containing protein</fullName>
    </recommendedName>
</protein>
<feature type="signal peptide" evidence="5">
    <location>
        <begin position="1"/>
        <end position="32"/>
    </location>
</feature>
<evidence type="ECO:0000256" key="4">
    <source>
        <dbReference type="SAM" id="Phobius"/>
    </source>
</evidence>
<dbReference type="Gene3D" id="2.90.10.10">
    <property type="entry name" value="Bulb-type lectin domain"/>
    <property type="match status" value="1"/>
</dbReference>
<evidence type="ECO:0000256" key="5">
    <source>
        <dbReference type="SAM" id="SignalP"/>
    </source>
</evidence>
<dbReference type="PANTHER" id="PTHR47976">
    <property type="entry name" value="G-TYPE LECTIN S-RECEPTOR-LIKE SERINE/THREONINE-PROTEIN KINASE SD2-5"/>
    <property type="match status" value="1"/>
</dbReference>
<sequence length="492" mass="54847">MKTLTSSSGQIHLHLLLITILLSLNIVIQVRSETPQELLKGFTATPDSSITSFQQLLNDPTGDFSLGFLRIEDSKLALAILHVPSSEPIWLANTTGSLRWHKATQLSFNGSLVLSDSHSNIFWSTGSVGDRVLLMHDSNLQVQKLSGKNEQSIVWQSYDFPFDTLIESQNFTVSMSLVSRNGLYSMTLGDTYFGLYSKVNTNSTQLYWKHGAMEAKAEIVVGNGPIYARISSNGYLGMYQTLKAPVDILPFDSFQRPVPGIRKLKLESDGNLRGYYWSGTTWVLDFKAISDVCELPNACGSYGLCQPGKGCSCLDNKTQYNSGECFPHKAGDFCSKNEVLGKGYWILRRKGVEVPYKEWMGFEKMETLNDCEDSCERNCSCWGAVYNNATKFCYKIQYPINSLVSDGDEGKSGFFKVKNEEKKRVVSVAVGLGLIIGAIIVLVLVIGFVIFSIWRRRKNHSDRLLEDGLSPGSYKGLDSESFRSVELSQQRS</sequence>
<dbReference type="PIRSF" id="PIRSF002686">
    <property type="entry name" value="SLG"/>
    <property type="match status" value="1"/>
</dbReference>
<organism evidence="7 8">
    <name type="scientific">Papaver somniferum</name>
    <name type="common">Opium poppy</name>
    <dbReference type="NCBI Taxonomy" id="3469"/>
    <lineage>
        <taxon>Eukaryota</taxon>
        <taxon>Viridiplantae</taxon>
        <taxon>Streptophyta</taxon>
        <taxon>Embryophyta</taxon>
        <taxon>Tracheophyta</taxon>
        <taxon>Spermatophyta</taxon>
        <taxon>Magnoliopsida</taxon>
        <taxon>Ranunculales</taxon>
        <taxon>Papaveraceae</taxon>
        <taxon>Papaveroideae</taxon>
        <taxon>Papaver</taxon>
    </lineage>
</organism>
<dbReference type="PANTHER" id="PTHR47976:SF115">
    <property type="entry name" value="RECEPTOR-LIKE SERINE_THREONINE-PROTEIN KINASE"/>
    <property type="match status" value="1"/>
</dbReference>
<dbReference type="InterPro" id="IPR001480">
    <property type="entry name" value="Bulb-type_lectin_dom"/>
</dbReference>
<evidence type="ECO:0000256" key="3">
    <source>
        <dbReference type="ARBA" id="ARBA00023157"/>
    </source>
</evidence>
<reference evidence="7 8" key="1">
    <citation type="journal article" date="2018" name="Science">
        <title>The opium poppy genome and morphinan production.</title>
        <authorList>
            <person name="Guo L."/>
            <person name="Winzer T."/>
            <person name="Yang X."/>
            <person name="Li Y."/>
            <person name="Ning Z."/>
            <person name="He Z."/>
            <person name="Teodor R."/>
            <person name="Lu Y."/>
            <person name="Bowser T.A."/>
            <person name="Graham I.A."/>
            <person name="Ye K."/>
        </authorList>
    </citation>
    <scope>NUCLEOTIDE SEQUENCE [LARGE SCALE GENOMIC DNA]</scope>
    <source>
        <strain evidence="8">cv. HN1</strain>
        <tissue evidence="7">Leaves</tissue>
    </source>
</reference>
<feature type="chain" id="PRO_5021391443" description="Bulb-type lectin domain-containing protein" evidence="5">
    <location>
        <begin position="33"/>
        <end position="492"/>
    </location>
</feature>
<evidence type="ECO:0000313" key="7">
    <source>
        <dbReference type="EMBL" id="RZC82317.1"/>
    </source>
</evidence>
<keyword evidence="4" id="KW-0472">Membrane</keyword>
<proteinExistence type="predicted"/>
<dbReference type="InterPro" id="IPR036426">
    <property type="entry name" value="Bulb-type_lectin_dom_sf"/>
</dbReference>
<evidence type="ECO:0000313" key="8">
    <source>
        <dbReference type="Proteomes" id="UP000316621"/>
    </source>
</evidence>
<dbReference type="AlphaFoldDB" id="A0A4Y7LBD2"/>
<dbReference type="GO" id="GO:0048544">
    <property type="term" value="P:recognition of pollen"/>
    <property type="evidence" value="ECO:0007669"/>
    <property type="project" value="InterPro"/>
</dbReference>
<feature type="domain" description="Bulb-type lectin" evidence="6">
    <location>
        <begin position="41"/>
        <end position="167"/>
    </location>
</feature>
<dbReference type="EMBL" id="CM010725">
    <property type="protein sequence ID" value="RZC82317.1"/>
    <property type="molecule type" value="Genomic_DNA"/>
</dbReference>
<evidence type="ECO:0000256" key="2">
    <source>
        <dbReference type="ARBA" id="ARBA00022729"/>
    </source>
</evidence>
<dbReference type="OMA" id="PYKDLGS"/>
<dbReference type="Pfam" id="PF01453">
    <property type="entry name" value="B_lectin"/>
    <property type="match status" value="1"/>
</dbReference>
<dbReference type="Proteomes" id="UP000316621">
    <property type="component" value="Chromosome 11"/>
</dbReference>
<keyword evidence="4" id="KW-1133">Transmembrane helix</keyword>
<dbReference type="InterPro" id="IPR035446">
    <property type="entry name" value="SLSG/EP1"/>
</dbReference>
<dbReference type="Pfam" id="PF00954">
    <property type="entry name" value="S_locus_glycop"/>
    <property type="match status" value="1"/>
</dbReference>
<keyword evidence="2 5" id="KW-0732">Signal</keyword>